<dbReference type="InterPro" id="IPR023753">
    <property type="entry name" value="FAD/NAD-binding_dom"/>
</dbReference>
<keyword evidence="9" id="KW-0411">Iron-sulfur</keyword>
<evidence type="ECO:0000256" key="1">
    <source>
        <dbReference type="ARBA" id="ARBA00001917"/>
    </source>
</evidence>
<keyword evidence="7" id="KW-0560">Oxidoreductase</keyword>
<dbReference type="Pfam" id="PF07992">
    <property type="entry name" value="Pyr_redox_2"/>
    <property type="match status" value="1"/>
</dbReference>
<dbReference type="Gene3D" id="3.20.20.70">
    <property type="entry name" value="Aldolase class I"/>
    <property type="match status" value="1"/>
</dbReference>
<dbReference type="PANTHER" id="PTHR42917">
    <property type="entry name" value="2,4-DIENOYL-COA REDUCTASE"/>
    <property type="match status" value="1"/>
</dbReference>
<dbReference type="RefSeq" id="WP_150699954.1">
    <property type="nucleotide sequence ID" value="NZ_CABPRZ010000036.1"/>
</dbReference>
<protein>
    <submittedName>
        <fullName evidence="12">NADH:flavin oxidoreductase</fullName>
    </submittedName>
</protein>
<dbReference type="Pfam" id="PF00724">
    <property type="entry name" value="Oxidored_FMN"/>
    <property type="match status" value="1"/>
</dbReference>
<accession>A0A5E4ZDR7</accession>
<evidence type="ECO:0000256" key="9">
    <source>
        <dbReference type="ARBA" id="ARBA00023014"/>
    </source>
</evidence>
<name>A0A5E4ZDR7_9BURK</name>
<evidence type="ECO:0000259" key="10">
    <source>
        <dbReference type="Pfam" id="PF00724"/>
    </source>
</evidence>
<dbReference type="EMBL" id="CABPRZ010000036">
    <property type="protein sequence ID" value="VVE58333.1"/>
    <property type="molecule type" value="Genomic_DNA"/>
</dbReference>
<reference evidence="12 13" key="1">
    <citation type="submission" date="2019-08" db="EMBL/GenBank/DDBJ databases">
        <authorList>
            <person name="Peeters C."/>
        </authorList>
    </citation>
    <scope>NUCLEOTIDE SEQUENCE [LARGE SCALE GENOMIC DNA]</scope>
    <source>
        <strain evidence="12 13">LMG 30175</strain>
    </source>
</reference>
<dbReference type="Proteomes" id="UP000414233">
    <property type="component" value="Unassembled WGS sequence"/>
</dbReference>
<comment type="cofactor">
    <cofactor evidence="1">
        <name>FMN</name>
        <dbReference type="ChEBI" id="CHEBI:58210"/>
    </cofactor>
</comment>
<gene>
    <name evidence="12" type="ORF">PTE30175_05223</name>
</gene>
<dbReference type="Gene3D" id="3.40.50.720">
    <property type="entry name" value="NAD(P)-binding Rossmann-like Domain"/>
    <property type="match status" value="2"/>
</dbReference>
<evidence type="ECO:0000259" key="11">
    <source>
        <dbReference type="Pfam" id="PF07992"/>
    </source>
</evidence>
<dbReference type="SUPFAM" id="SSF51395">
    <property type="entry name" value="FMN-linked oxidoreductases"/>
    <property type="match status" value="1"/>
</dbReference>
<dbReference type="SUPFAM" id="SSF51905">
    <property type="entry name" value="FAD/NAD(P)-binding domain"/>
    <property type="match status" value="1"/>
</dbReference>
<dbReference type="GO" id="GO:0016491">
    <property type="term" value="F:oxidoreductase activity"/>
    <property type="evidence" value="ECO:0007669"/>
    <property type="project" value="UniProtKB-KW"/>
</dbReference>
<keyword evidence="4" id="KW-0285">Flavoprotein</keyword>
<keyword evidence="8" id="KW-0408">Iron</keyword>
<dbReference type="GO" id="GO:0010181">
    <property type="term" value="F:FMN binding"/>
    <property type="evidence" value="ECO:0007669"/>
    <property type="project" value="InterPro"/>
</dbReference>
<dbReference type="PRINTS" id="PR00411">
    <property type="entry name" value="PNDRDTASEI"/>
</dbReference>
<evidence type="ECO:0000256" key="4">
    <source>
        <dbReference type="ARBA" id="ARBA00022630"/>
    </source>
</evidence>
<dbReference type="InterPro" id="IPR013785">
    <property type="entry name" value="Aldolase_TIM"/>
</dbReference>
<dbReference type="AlphaFoldDB" id="A0A5E4ZDR7"/>
<evidence type="ECO:0000256" key="7">
    <source>
        <dbReference type="ARBA" id="ARBA00023002"/>
    </source>
</evidence>
<organism evidence="12 13">
    <name type="scientific">Pandoraea terrae</name>
    <dbReference type="NCBI Taxonomy" id="1537710"/>
    <lineage>
        <taxon>Bacteria</taxon>
        <taxon>Pseudomonadati</taxon>
        <taxon>Pseudomonadota</taxon>
        <taxon>Betaproteobacteria</taxon>
        <taxon>Burkholderiales</taxon>
        <taxon>Burkholderiaceae</taxon>
        <taxon>Pandoraea</taxon>
    </lineage>
</organism>
<evidence type="ECO:0000313" key="12">
    <source>
        <dbReference type="EMBL" id="VVE58333.1"/>
    </source>
</evidence>
<evidence type="ECO:0000256" key="2">
    <source>
        <dbReference type="ARBA" id="ARBA00001966"/>
    </source>
</evidence>
<comment type="similarity">
    <text evidence="3">In the N-terminal section; belongs to the NADH:flavin oxidoreductase/NADH oxidase family.</text>
</comment>
<feature type="domain" description="NADH:flavin oxidoreductase/NADH oxidase N-terminal" evidence="10">
    <location>
        <begin position="9"/>
        <end position="363"/>
    </location>
</feature>
<keyword evidence="13" id="KW-1185">Reference proteome</keyword>
<dbReference type="GO" id="GO:0051536">
    <property type="term" value="F:iron-sulfur cluster binding"/>
    <property type="evidence" value="ECO:0007669"/>
    <property type="project" value="UniProtKB-KW"/>
</dbReference>
<sequence length="714" mass="76616">MNRTSYSHLLAPGRIGTMTLRNRIAVTAMGASLAEPDGHCGERIVRYHEAQAQGGVALIITGVAGVAWPAGANQINQIAISDDRFLPGLTALTDAVHAHGAKIAAQLHHGGLVGMEDMLAGRPIWGPSLPDMPTGDFTEAFLLEELAEAPFSRIANVTVHVMTRADIDTLISQFAAAAGRAKRAGFDGVEIHGGHGYLLSSFISPKSNKRTDEYGGPLENRVRLLIEVIEAVRAEVGPDYPVWCKIDSREEGKPGGITIDDAVRTAQFVEAAGADAITVTAYHDAGQPKLHSGSHTPHEPGLNIPFAARIKAAVGIPVIASGRIEPELADARIAEGEIDFVAMGRKLLADPQLPRKLIEGRPDDVLPCIYCYTCISAIYLGKPLRCAVNPETGFEYLRPTLPSGGKRVVVVGGGPGGMESARRLAADGHQVTLLEQGKQLGGTLRFAALAYPANERLLDWLRRQVESARIDVRLHTKATPELLHTLAPDAVVVATGAKRSLPPIPGHDLPHVMSGDDLRSLMLGENSQQLAHKVGWVTRTASKLGAATGLTANLDFVRQATRRWMPLGKHVVIIGGELVGLELAEFLSERERVVTIVDEDPRFGAGLTIVRRMRLLAELKEHGIKMQPESSDIRIETDKVHFTDHQGKAQAIDADHVIVAKGATGDLALANQLRAEGFRIYEVGDCTGVGYIEGAMRGAARAASEISDVRRLDH</sequence>
<dbReference type="Gene3D" id="3.50.50.60">
    <property type="entry name" value="FAD/NAD(P)-binding domain"/>
    <property type="match status" value="1"/>
</dbReference>
<keyword evidence="6" id="KW-0479">Metal-binding</keyword>
<dbReference type="InterPro" id="IPR036188">
    <property type="entry name" value="FAD/NAD-bd_sf"/>
</dbReference>
<evidence type="ECO:0000256" key="8">
    <source>
        <dbReference type="ARBA" id="ARBA00023004"/>
    </source>
</evidence>
<keyword evidence="5" id="KW-0288">FMN</keyword>
<dbReference type="CDD" id="cd02803">
    <property type="entry name" value="OYE_like_FMN_family"/>
    <property type="match status" value="1"/>
</dbReference>
<dbReference type="OrthoDB" id="8985337at2"/>
<feature type="domain" description="FAD/NAD(P)-binding" evidence="11">
    <location>
        <begin position="407"/>
        <end position="673"/>
    </location>
</feature>
<dbReference type="InterPro" id="IPR051793">
    <property type="entry name" value="NADH:flavin_oxidoreductase"/>
</dbReference>
<dbReference type="InterPro" id="IPR001155">
    <property type="entry name" value="OxRdtase_FMN_N"/>
</dbReference>
<comment type="cofactor">
    <cofactor evidence="2">
        <name>[4Fe-4S] cluster</name>
        <dbReference type="ChEBI" id="CHEBI:49883"/>
    </cofactor>
</comment>
<evidence type="ECO:0000313" key="13">
    <source>
        <dbReference type="Proteomes" id="UP000414233"/>
    </source>
</evidence>
<dbReference type="PRINTS" id="PR00368">
    <property type="entry name" value="FADPNR"/>
</dbReference>
<dbReference type="GO" id="GO:0046872">
    <property type="term" value="F:metal ion binding"/>
    <property type="evidence" value="ECO:0007669"/>
    <property type="project" value="UniProtKB-KW"/>
</dbReference>
<evidence type="ECO:0000256" key="6">
    <source>
        <dbReference type="ARBA" id="ARBA00022723"/>
    </source>
</evidence>
<evidence type="ECO:0000256" key="5">
    <source>
        <dbReference type="ARBA" id="ARBA00022643"/>
    </source>
</evidence>
<dbReference type="PANTHER" id="PTHR42917:SF2">
    <property type="entry name" value="2,4-DIENOYL-COA REDUCTASE [(2E)-ENOYL-COA-PRODUCING]"/>
    <property type="match status" value="1"/>
</dbReference>
<proteinExistence type="inferred from homology"/>
<evidence type="ECO:0000256" key="3">
    <source>
        <dbReference type="ARBA" id="ARBA00011048"/>
    </source>
</evidence>